<evidence type="ECO:0000256" key="1">
    <source>
        <dbReference type="ARBA" id="ARBA00001964"/>
    </source>
</evidence>
<evidence type="ECO:0000256" key="5">
    <source>
        <dbReference type="SAM" id="MobiDB-lite"/>
    </source>
</evidence>
<dbReference type="Proteomes" id="UP000016933">
    <property type="component" value="Unassembled WGS sequence"/>
</dbReference>
<gene>
    <name evidence="8" type="ORF">DOTSEDRAFT_70389</name>
</gene>
<evidence type="ECO:0000259" key="6">
    <source>
        <dbReference type="Pfam" id="PF09363"/>
    </source>
</evidence>
<dbReference type="PIRSF" id="PIRSF017245">
    <property type="entry name" value="Phosphoketolase"/>
    <property type="match status" value="1"/>
</dbReference>
<dbReference type="Pfam" id="PF09363">
    <property type="entry name" value="XFP_C"/>
    <property type="match status" value="1"/>
</dbReference>
<dbReference type="InterPro" id="IPR019790">
    <property type="entry name" value="Xul5P/Fru6P_PKetolase_CS"/>
</dbReference>
<keyword evidence="4" id="KW-0456">Lyase</keyword>
<proteinExistence type="inferred from homology"/>
<comment type="cofactor">
    <cofactor evidence="1">
        <name>thiamine diphosphate</name>
        <dbReference type="ChEBI" id="CHEBI:58937"/>
    </cofactor>
</comment>
<dbReference type="Gene3D" id="3.40.50.970">
    <property type="match status" value="2"/>
</dbReference>
<dbReference type="InterPro" id="IPR018970">
    <property type="entry name" value="Xul5P/Fru6P_PKetolase_N"/>
</dbReference>
<evidence type="ECO:0000256" key="3">
    <source>
        <dbReference type="ARBA" id="ARBA00023052"/>
    </source>
</evidence>
<dbReference type="Gene3D" id="3.40.50.920">
    <property type="match status" value="1"/>
</dbReference>
<evidence type="ECO:0000313" key="8">
    <source>
        <dbReference type="EMBL" id="EME46367.1"/>
    </source>
</evidence>
<dbReference type="EMBL" id="KB446537">
    <property type="protein sequence ID" value="EME46367.1"/>
    <property type="molecule type" value="Genomic_DNA"/>
</dbReference>
<dbReference type="GO" id="GO:0016832">
    <property type="term" value="F:aldehyde-lyase activity"/>
    <property type="evidence" value="ECO:0007669"/>
    <property type="project" value="InterPro"/>
</dbReference>
<evidence type="ECO:0008006" key="10">
    <source>
        <dbReference type="Google" id="ProtNLM"/>
    </source>
</evidence>
<feature type="domain" description="Xylulose 5-phosphate/Fructose 6-phosphate phosphoketolase C-terminal" evidence="6">
    <location>
        <begin position="620"/>
        <end position="822"/>
    </location>
</feature>
<evidence type="ECO:0000259" key="7">
    <source>
        <dbReference type="Pfam" id="PF09364"/>
    </source>
</evidence>
<dbReference type="InterPro" id="IPR018969">
    <property type="entry name" value="Xul5P/Fru6P_PKetolase_C"/>
</dbReference>
<dbReference type="InterPro" id="IPR009014">
    <property type="entry name" value="Transketo_C/PFOR_II"/>
</dbReference>
<dbReference type="Pfam" id="PF03894">
    <property type="entry name" value="XFP"/>
    <property type="match status" value="1"/>
</dbReference>
<dbReference type="PROSITE" id="PS60003">
    <property type="entry name" value="PHOSPHOKETOLASE_2"/>
    <property type="match status" value="1"/>
</dbReference>
<feature type="region of interest" description="Disordered" evidence="5">
    <location>
        <begin position="386"/>
        <end position="405"/>
    </location>
</feature>
<accession>N1PSK9</accession>
<keyword evidence="3" id="KW-0786">Thiamine pyrophosphate</keyword>
<dbReference type="InterPro" id="IPR005593">
    <property type="entry name" value="Xul5P/Fru6P_PKetolase"/>
</dbReference>
<dbReference type="CDD" id="cd02011">
    <property type="entry name" value="TPP_PK"/>
    <property type="match status" value="1"/>
</dbReference>
<evidence type="ECO:0000256" key="4">
    <source>
        <dbReference type="ARBA" id="ARBA00023239"/>
    </source>
</evidence>
<dbReference type="OrthoDB" id="2532903at2759"/>
<dbReference type="PANTHER" id="PTHR31273">
    <property type="entry name" value="PHOSPHOKETOLASE-RELATED"/>
    <property type="match status" value="1"/>
</dbReference>
<evidence type="ECO:0000313" key="9">
    <source>
        <dbReference type="Proteomes" id="UP000016933"/>
    </source>
</evidence>
<keyword evidence="9" id="KW-1185">Reference proteome</keyword>
<dbReference type="InterPro" id="IPR019789">
    <property type="entry name" value="Xul5P/Fru6P_PKetolase_ThDP_BS"/>
</dbReference>
<dbReference type="SUPFAM" id="SSF52518">
    <property type="entry name" value="Thiamin diphosphate-binding fold (THDP-binding)"/>
    <property type="match status" value="2"/>
</dbReference>
<dbReference type="PROSITE" id="PS60002">
    <property type="entry name" value="PHOSPHOKETOLASE_1"/>
    <property type="match status" value="1"/>
</dbReference>
<dbReference type="OMA" id="VAGKQPC"/>
<dbReference type="Pfam" id="PF09364">
    <property type="entry name" value="XFP_N"/>
    <property type="match status" value="1"/>
</dbReference>
<dbReference type="AlphaFoldDB" id="N1PSK9"/>
<dbReference type="eggNOG" id="ENOG502QUUF">
    <property type="taxonomic scope" value="Eukaryota"/>
</dbReference>
<dbReference type="InterPro" id="IPR023962">
    <property type="entry name" value="Phosphoketolase"/>
</dbReference>
<name>N1PSK9_DOTSN</name>
<feature type="compositionally biased region" description="Basic and acidic residues" evidence="5">
    <location>
        <begin position="13"/>
        <end position="22"/>
    </location>
</feature>
<feature type="region of interest" description="Disordered" evidence="5">
    <location>
        <begin position="1"/>
        <end position="22"/>
    </location>
</feature>
<dbReference type="STRING" id="675120.N1PSK9"/>
<feature type="domain" description="Xylulose 5-phosphate/Fructose 6-phosphate phosphoketolase N-terminal" evidence="7">
    <location>
        <begin position="42"/>
        <end position="402"/>
    </location>
</feature>
<dbReference type="HAMAP" id="MF_01403">
    <property type="entry name" value="Phosphoketolase"/>
    <property type="match status" value="1"/>
</dbReference>
<dbReference type="HOGENOM" id="CLU_013954_2_0_1"/>
<comment type="similarity">
    <text evidence="2">Belongs to the XFP family.</text>
</comment>
<dbReference type="InterPro" id="IPR029061">
    <property type="entry name" value="THDP-binding"/>
</dbReference>
<dbReference type="GO" id="GO:0005975">
    <property type="term" value="P:carbohydrate metabolic process"/>
    <property type="evidence" value="ECO:0007669"/>
    <property type="project" value="InterPro"/>
</dbReference>
<dbReference type="PANTHER" id="PTHR31273:SF0">
    <property type="entry name" value="PHOSPHOKETOLASE-RELATED"/>
    <property type="match status" value="1"/>
</dbReference>
<dbReference type="NCBIfam" id="NF003619">
    <property type="entry name" value="PRK05261.1-4"/>
    <property type="match status" value="1"/>
</dbReference>
<protein>
    <recommendedName>
        <fullName evidence="10">Phosphoketolase</fullName>
    </recommendedName>
</protein>
<dbReference type="NCBIfam" id="NF003617">
    <property type="entry name" value="PRK05261.1-2"/>
    <property type="match status" value="1"/>
</dbReference>
<reference evidence="9" key="1">
    <citation type="journal article" date="2012" name="PLoS Genet.">
        <title>The genomes of the fungal plant pathogens Cladosporium fulvum and Dothistroma septosporum reveal adaptation to different hosts and lifestyles but also signatures of common ancestry.</title>
        <authorList>
            <person name="de Wit P.J.G.M."/>
            <person name="van der Burgt A."/>
            <person name="Oekmen B."/>
            <person name="Stergiopoulos I."/>
            <person name="Abd-Elsalam K.A."/>
            <person name="Aerts A.L."/>
            <person name="Bahkali A.H."/>
            <person name="Beenen H.G."/>
            <person name="Chettri P."/>
            <person name="Cox M.P."/>
            <person name="Datema E."/>
            <person name="de Vries R.P."/>
            <person name="Dhillon B."/>
            <person name="Ganley A.R."/>
            <person name="Griffiths S.A."/>
            <person name="Guo Y."/>
            <person name="Hamelin R.C."/>
            <person name="Henrissat B."/>
            <person name="Kabir M.S."/>
            <person name="Jashni M.K."/>
            <person name="Kema G."/>
            <person name="Klaubauf S."/>
            <person name="Lapidus A."/>
            <person name="Levasseur A."/>
            <person name="Lindquist E."/>
            <person name="Mehrabi R."/>
            <person name="Ohm R.A."/>
            <person name="Owen T.J."/>
            <person name="Salamov A."/>
            <person name="Schwelm A."/>
            <person name="Schijlen E."/>
            <person name="Sun H."/>
            <person name="van den Burg H.A."/>
            <person name="van Ham R.C.H.J."/>
            <person name="Zhang S."/>
            <person name="Goodwin S.B."/>
            <person name="Grigoriev I.V."/>
            <person name="Collemare J."/>
            <person name="Bradshaw R.E."/>
        </authorList>
    </citation>
    <scope>NUCLEOTIDE SEQUENCE [LARGE SCALE GENOMIC DNA]</scope>
    <source>
        <strain evidence="9">NZE10 / CBS 128990</strain>
    </source>
</reference>
<evidence type="ECO:0000256" key="2">
    <source>
        <dbReference type="ARBA" id="ARBA00005623"/>
    </source>
</evidence>
<reference evidence="8 9" key="2">
    <citation type="journal article" date="2012" name="PLoS Pathog.">
        <title>Diverse lifestyles and strategies of plant pathogenesis encoded in the genomes of eighteen Dothideomycetes fungi.</title>
        <authorList>
            <person name="Ohm R.A."/>
            <person name="Feau N."/>
            <person name="Henrissat B."/>
            <person name="Schoch C.L."/>
            <person name="Horwitz B.A."/>
            <person name="Barry K.W."/>
            <person name="Condon B.J."/>
            <person name="Copeland A.C."/>
            <person name="Dhillon B."/>
            <person name="Glaser F."/>
            <person name="Hesse C.N."/>
            <person name="Kosti I."/>
            <person name="LaButti K."/>
            <person name="Lindquist E.A."/>
            <person name="Lucas S."/>
            <person name="Salamov A.A."/>
            <person name="Bradshaw R.E."/>
            <person name="Ciuffetti L."/>
            <person name="Hamelin R.C."/>
            <person name="Kema G.H.J."/>
            <person name="Lawrence C."/>
            <person name="Scott J.A."/>
            <person name="Spatafora J.W."/>
            <person name="Turgeon B.G."/>
            <person name="de Wit P.J.G.M."/>
            <person name="Zhong S."/>
            <person name="Goodwin S.B."/>
            <person name="Grigoriev I.V."/>
        </authorList>
    </citation>
    <scope>NUCLEOTIDE SEQUENCE [LARGE SCALE GENOMIC DNA]</scope>
    <source>
        <strain evidence="9">NZE10 / CBS 128990</strain>
    </source>
</reference>
<organism evidence="8 9">
    <name type="scientific">Dothistroma septosporum (strain NZE10 / CBS 128990)</name>
    <name type="common">Red band needle blight fungus</name>
    <name type="synonym">Mycosphaerella pini</name>
    <dbReference type="NCBI Taxonomy" id="675120"/>
    <lineage>
        <taxon>Eukaryota</taxon>
        <taxon>Fungi</taxon>
        <taxon>Dikarya</taxon>
        <taxon>Ascomycota</taxon>
        <taxon>Pezizomycotina</taxon>
        <taxon>Dothideomycetes</taxon>
        <taxon>Dothideomycetidae</taxon>
        <taxon>Mycosphaerellales</taxon>
        <taxon>Mycosphaerellaceae</taxon>
        <taxon>Dothistroma</taxon>
    </lineage>
</organism>
<sequence>MASDIALRTTKPTAHDEGLDDEAKQWSVYTETRSTIGETPLSADELDKTKRYMNATLYLCLGMLYLKDNPLLREPLKKEHIKPRLLGHWGSDAGQSFTYIHMNRLIKKYDLDAFVISGPGHGAPGLISNFYLEGVYSEVYPNKSEDVDGLQRFFKQFSFPGGIGSHMTPETPGSIHEGGELGYSLSHAFGAVFDNPNTIALTIVGDGESETGPLATSWHSNKFLNPIRDGAVLPVLHLNGYKINNPTILARVSHEELEALMKGYGYTPYFVEGHDLDSMHQAMAGTMEHCINEIRKFQKQARDSGKVFRPRWPMIVLRSPKGWTAPREIEGHYLEGFWRAHQVPLTKVLTDETQLKTLDTWMRAYGPDKLFDESGKFVPELRELAPPKGKRMGENPITNGGSIRKPLRMPRFQDYEIKVDKPAVTNGPSMGNFANFLRDVVKNNMDNFRVFGPDETESNKLSAIYEAGKKIWVNGFLKEDEDGGNLDPNGRVMEMLSEHTVEGWLEGYTLSGRHGLLNSYEPFIHIIDSMVNQHAKWLEKCAEVSWRQAVSSLNILLTSTVWRQDHNGFTHQDPGFLDVLCNKSPEIVRIYLPPDGNCLLSTMDHCLQSTDYVNCIVADKQVHLQYLPMDAAIEHCTKGLGIWDWASNDAGQEPDVVMASCGDVVTQEALAATALLRQYLPELKIRFVNVVDLFKLIPNGYHPHGLTDREYGAIFTTDKPVVFNFHSYPWLVHRLTYNRKGQERMHVRGYKEKGNIDTPLELAIRNEADRFSLAVRAIDSLDAVLGNKGAAAREKLIEERIRSTNYTYETGLDPEEFTNWTWPY</sequence>